<keyword evidence="3" id="KW-1185">Reference proteome</keyword>
<dbReference type="EMBL" id="JBBJCI010000370">
    <property type="protein sequence ID" value="KAK7232277.1"/>
    <property type="molecule type" value="Genomic_DNA"/>
</dbReference>
<evidence type="ECO:0000313" key="3">
    <source>
        <dbReference type="Proteomes" id="UP001363151"/>
    </source>
</evidence>
<feature type="chain" id="PRO_5045948047" evidence="1">
    <location>
        <begin position="20"/>
        <end position="271"/>
    </location>
</feature>
<name>A0ABR1FK46_AURAN</name>
<gene>
    <name evidence="2" type="ORF">SO694_00030381</name>
</gene>
<evidence type="ECO:0000256" key="1">
    <source>
        <dbReference type="SAM" id="SignalP"/>
    </source>
</evidence>
<sequence length="271" mass="29732">MRPLLRQLLLLALTTPTTTQQQPQRYGVYVQSDSRAPSDVAPAKRNESWWWASAALTARQAARHGDRYVHYRVPPTGCVAADGFTELTAPWCKVKAMLQAMDDFPDAAVFLYLDSDAAVSPAYANRSLVALGDFVAASAATCCDHFPDAHRVWPWEQTGLQYVAADGKDVAAAVPVYEPAYPAARHLVWPPKIRYKACPVPWCLSHVAGACCVVDHHCAGRRDKFALAARALRERVTRAPASAALRLVDRRVNATEATLRGRGARTGMIDH</sequence>
<evidence type="ECO:0000313" key="2">
    <source>
        <dbReference type="EMBL" id="KAK7232277.1"/>
    </source>
</evidence>
<keyword evidence="1" id="KW-0732">Signal</keyword>
<comment type="caution">
    <text evidence="2">The sequence shown here is derived from an EMBL/GenBank/DDBJ whole genome shotgun (WGS) entry which is preliminary data.</text>
</comment>
<feature type="signal peptide" evidence="1">
    <location>
        <begin position="1"/>
        <end position="19"/>
    </location>
</feature>
<protein>
    <submittedName>
        <fullName evidence="2">Uncharacterized protein</fullName>
    </submittedName>
</protein>
<dbReference type="Proteomes" id="UP001363151">
    <property type="component" value="Unassembled WGS sequence"/>
</dbReference>
<proteinExistence type="predicted"/>
<accession>A0ABR1FK46</accession>
<organism evidence="2 3">
    <name type="scientific">Aureococcus anophagefferens</name>
    <name type="common">Harmful bloom alga</name>
    <dbReference type="NCBI Taxonomy" id="44056"/>
    <lineage>
        <taxon>Eukaryota</taxon>
        <taxon>Sar</taxon>
        <taxon>Stramenopiles</taxon>
        <taxon>Ochrophyta</taxon>
        <taxon>Pelagophyceae</taxon>
        <taxon>Pelagomonadales</taxon>
        <taxon>Pelagomonadaceae</taxon>
        <taxon>Aureococcus</taxon>
    </lineage>
</organism>
<reference evidence="2 3" key="1">
    <citation type="submission" date="2024-03" db="EMBL/GenBank/DDBJ databases">
        <title>Aureococcus anophagefferens CCMP1851 and Kratosvirus quantuckense: Draft genome of a second virus-susceptible host strain in the model system.</title>
        <authorList>
            <person name="Chase E."/>
            <person name="Truchon A.R."/>
            <person name="Schepens W."/>
            <person name="Wilhelm S.W."/>
        </authorList>
    </citation>
    <scope>NUCLEOTIDE SEQUENCE [LARGE SCALE GENOMIC DNA]</scope>
    <source>
        <strain evidence="2 3">CCMP1851</strain>
    </source>
</reference>